<evidence type="ECO:0000313" key="8">
    <source>
        <dbReference type="EMBL" id="SDE03813.1"/>
    </source>
</evidence>
<dbReference type="Gene3D" id="1.20.1560.10">
    <property type="entry name" value="ABC transporter type 1, transmembrane domain"/>
    <property type="match status" value="1"/>
</dbReference>
<keyword evidence="4 5" id="KW-0472">Membrane</keyword>
<dbReference type="GO" id="GO:0005886">
    <property type="term" value="C:plasma membrane"/>
    <property type="evidence" value="ECO:0007669"/>
    <property type="project" value="UniProtKB-SubCell"/>
</dbReference>
<dbReference type="PANTHER" id="PTHR24221">
    <property type="entry name" value="ATP-BINDING CASSETTE SUB-FAMILY B"/>
    <property type="match status" value="1"/>
</dbReference>
<feature type="chain" id="PRO_5011735358" evidence="6">
    <location>
        <begin position="38"/>
        <end position="534"/>
    </location>
</feature>
<dbReference type="SUPFAM" id="SSF52540">
    <property type="entry name" value="P-loop containing nucleoside triphosphate hydrolases"/>
    <property type="match status" value="1"/>
</dbReference>
<reference evidence="8 9" key="1">
    <citation type="submission" date="2016-10" db="EMBL/GenBank/DDBJ databases">
        <authorList>
            <person name="de Groot N.N."/>
        </authorList>
    </citation>
    <scope>NUCLEOTIDE SEQUENCE [LARGE SCALE GENOMIC DNA]</scope>
    <source>
        <strain evidence="8 9">DSM 22220</strain>
    </source>
</reference>
<dbReference type="EMBL" id="FNAH01000003">
    <property type="protein sequence ID" value="SDE03813.1"/>
    <property type="molecule type" value="Genomic_DNA"/>
</dbReference>
<dbReference type="InterPro" id="IPR011527">
    <property type="entry name" value="ABC1_TM_dom"/>
</dbReference>
<dbReference type="SUPFAM" id="SSF90123">
    <property type="entry name" value="ABC transporter transmembrane region"/>
    <property type="match status" value="1"/>
</dbReference>
<evidence type="ECO:0000313" key="9">
    <source>
        <dbReference type="Proteomes" id="UP000199344"/>
    </source>
</evidence>
<dbReference type="AlphaFoldDB" id="A0A1G6ZN56"/>
<dbReference type="STRING" id="591205.SAMN05421538_103309"/>
<feature type="signal peptide" evidence="6">
    <location>
        <begin position="1"/>
        <end position="37"/>
    </location>
</feature>
<proteinExistence type="predicted"/>
<feature type="transmembrane region" description="Helical" evidence="5">
    <location>
        <begin position="139"/>
        <end position="156"/>
    </location>
</feature>
<dbReference type="PROSITE" id="PS50929">
    <property type="entry name" value="ABC_TM1F"/>
    <property type="match status" value="1"/>
</dbReference>
<feature type="transmembrane region" description="Helical" evidence="5">
    <location>
        <begin position="270"/>
        <end position="287"/>
    </location>
</feature>
<evidence type="ECO:0000256" key="6">
    <source>
        <dbReference type="SAM" id="SignalP"/>
    </source>
</evidence>
<keyword evidence="8" id="KW-0547">Nucleotide-binding</keyword>
<name>A0A1G6ZN56_9RHOB</name>
<dbReference type="Gene3D" id="3.40.50.300">
    <property type="entry name" value="P-loop containing nucleotide triphosphate hydrolases"/>
    <property type="match status" value="1"/>
</dbReference>
<evidence type="ECO:0000256" key="3">
    <source>
        <dbReference type="ARBA" id="ARBA00022989"/>
    </source>
</evidence>
<dbReference type="GO" id="GO:0005524">
    <property type="term" value="F:ATP binding"/>
    <property type="evidence" value="ECO:0007669"/>
    <property type="project" value="UniProtKB-KW"/>
</dbReference>
<protein>
    <submittedName>
        <fullName evidence="8">ATP-binding cassette, subfamily B/ATP-binding cassette, subfamily C, CydC</fullName>
    </submittedName>
</protein>
<keyword evidence="2 5" id="KW-0812">Transmembrane</keyword>
<evidence type="ECO:0000256" key="4">
    <source>
        <dbReference type="ARBA" id="ARBA00023136"/>
    </source>
</evidence>
<feature type="domain" description="ABC transmembrane type-1" evidence="7">
    <location>
        <begin position="24"/>
        <end position="299"/>
    </location>
</feature>
<dbReference type="InterPro" id="IPR039421">
    <property type="entry name" value="Type_1_exporter"/>
</dbReference>
<organism evidence="8 9">
    <name type="scientific">Paracoccus isoporae</name>
    <dbReference type="NCBI Taxonomy" id="591205"/>
    <lineage>
        <taxon>Bacteria</taxon>
        <taxon>Pseudomonadati</taxon>
        <taxon>Pseudomonadota</taxon>
        <taxon>Alphaproteobacteria</taxon>
        <taxon>Rhodobacterales</taxon>
        <taxon>Paracoccaceae</taxon>
        <taxon>Paracoccus</taxon>
    </lineage>
</organism>
<feature type="transmembrane region" description="Helical" evidence="5">
    <location>
        <begin position="162"/>
        <end position="185"/>
    </location>
</feature>
<dbReference type="PANTHER" id="PTHR24221:SF654">
    <property type="entry name" value="ATP-BINDING CASSETTE SUB-FAMILY B MEMBER 6"/>
    <property type="match status" value="1"/>
</dbReference>
<evidence type="ECO:0000256" key="1">
    <source>
        <dbReference type="ARBA" id="ARBA00004651"/>
    </source>
</evidence>
<comment type="subcellular location">
    <subcellularLocation>
        <location evidence="1">Cell membrane</location>
        <topology evidence="1">Multi-pass membrane protein</topology>
    </subcellularLocation>
</comment>
<dbReference type="Proteomes" id="UP000199344">
    <property type="component" value="Unassembled WGS sequence"/>
</dbReference>
<dbReference type="InterPro" id="IPR027417">
    <property type="entry name" value="P-loop_NTPase"/>
</dbReference>
<sequence length="534" mass="56471">MAARRMTPLPPLLAVGRRWLLARVAALTLLQAAAAGAAAIATRSLFAALDTAPEDLPATALIVLALSGAVIATVRVAAQLAGERLGQGYALDLREALFDHACAMSASDVAARRSGYVGLRFVGDMTAFRNWARLGLPRLIAGVILIPATCLILAWLSPALLWALLPPVAVALVAIVAGGPMLVPLQRRLRARRGRIAAEMTERMALAPEIDRLGRRSGEMRRLRQRSERMIQAALARLRLAEALKALPDLVAGLCAALLILIGARTGLGTGTIAAALAVLGLLLTPMRELAGVWNHYAAWRAARDKCAAALARPRRGNYGRRGLPPGPVTLSMAGLPLNADSPPLSMTCDAGARCLLSLPEAQISHLFSLLQRLEVPPPETLFLSGIPLEQLSRGALRRNICRIGPDVPMLRGSLRRMLTLAVSSRPDDDRILDVIDRLGLRGVLCPDGDLNRRVSEGGRNLSTEQRAAISLVQAAMARPRLVLVGQDMSAAGPDLCNALGRWLKGASVTVLCAESVAARIGLGEDATTAGPAG</sequence>
<feature type="transmembrane region" description="Helical" evidence="5">
    <location>
        <begin position="58"/>
        <end position="78"/>
    </location>
</feature>
<evidence type="ECO:0000256" key="5">
    <source>
        <dbReference type="SAM" id="Phobius"/>
    </source>
</evidence>
<keyword evidence="8" id="KW-0067">ATP-binding</keyword>
<accession>A0A1G6ZN56</accession>
<gene>
    <name evidence="8" type="ORF">SAMN05421538_103309</name>
</gene>
<dbReference type="OrthoDB" id="7341239at2"/>
<dbReference type="Pfam" id="PF00664">
    <property type="entry name" value="ABC_membrane"/>
    <property type="match status" value="1"/>
</dbReference>
<dbReference type="InterPro" id="IPR036640">
    <property type="entry name" value="ABC1_TM_sf"/>
</dbReference>
<dbReference type="GO" id="GO:0140359">
    <property type="term" value="F:ABC-type transporter activity"/>
    <property type="evidence" value="ECO:0007669"/>
    <property type="project" value="InterPro"/>
</dbReference>
<keyword evidence="6" id="KW-0732">Signal</keyword>
<keyword evidence="3 5" id="KW-1133">Transmembrane helix</keyword>
<keyword evidence="9" id="KW-1185">Reference proteome</keyword>
<evidence type="ECO:0000259" key="7">
    <source>
        <dbReference type="PROSITE" id="PS50929"/>
    </source>
</evidence>
<evidence type="ECO:0000256" key="2">
    <source>
        <dbReference type="ARBA" id="ARBA00022692"/>
    </source>
</evidence>